<dbReference type="Proteomes" id="UP000660380">
    <property type="component" value="Unassembled WGS sequence"/>
</dbReference>
<name>A0ABR8GZV0_9CYAN</name>
<reference evidence="1 2" key="1">
    <citation type="journal article" date="2020" name="ISME J.">
        <title>Comparative genomics reveals insights into cyanobacterial evolution and habitat adaptation.</title>
        <authorList>
            <person name="Chen M.Y."/>
            <person name="Teng W.K."/>
            <person name="Zhao L."/>
            <person name="Hu C.X."/>
            <person name="Zhou Y.K."/>
            <person name="Han B.P."/>
            <person name="Song L.R."/>
            <person name="Shu W.S."/>
        </authorList>
    </citation>
    <scope>NUCLEOTIDE SEQUENCE [LARGE SCALE GENOMIC DNA]</scope>
    <source>
        <strain evidence="1 2">FACHB-248</strain>
    </source>
</reference>
<evidence type="ECO:0008006" key="3">
    <source>
        <dbReference type="Google" id="ProtNLM"/>
    </source>
</evidence>
<comment type="caution">
    <text evidence="1">The sequence shown here is derived from an EMBL/GenBank/DDBJ whole genome shotgun (WGS) entry which is preliminary data.</text>
</comment>
<sequence>MSEHFIALPENVYCHLLAVAETQGMTPADWIASQLLPHVNEQKPLATSLSGLIGSINSQVEPPQTYQKTVFGEAIASKLAKQGIRRP</sequence>
<organism evidence="1 2">
    <name type="scientific">Scytonema hofmannii FACHB-248</name>
    <dbReference type="NCBI Taxonomy" id="1842502"/>
    <lineage>
        <taxon>Bacteria</taxon>
        <taxon>Bacillati</taxon>
        <taxon>Cyanobacteriota</taxon>
        <taxon>Cyanophyceae</taxon>
        <taxon>Nostocales</taxon>
        <taxon>Scytonemataceae</taxon>
        <taxon>Scytonema</taxon>
    </lineage>
</organism>
<protein>
    <recommendedName>
        <fullName evidence="3">CopG family transcriptional regulator</fullName>
    </recommendedName>
</protein>
<evidence type="ECO:0000313" key="2">
    <source>
        <dbReference type="Proteomes" id="UP000660380"/>
    </source>
</evidence>
<dbReference type="RefSeq" id="WP_029637541.1">
    <property type="nucleotide sequence ID" value="NZ_JACJTA010000101.1"/>
</dbReference>
<proteinExistence type="predicted"/>
<dbReference type="EMBL" id="JACJTA010000101">
    <property type="protein sequence ID" value="MBD2608622.1"/>
    <property type="molecule type" value="Genomic_DNA"/>
</dbReference>
<evidence type="ECO:0000313" key="1">
    <source>
        <dbReference type="EMBL" id="MBD2608622.1"/>
    </source>
</evidence>
<gene>
    <name evidence="1" type="ORF">H6G81_29920</name>
</gene>
<keyword evidence="2" id="KW-1185">Reference proteome</keyword>
<accession>A0ABR8GZV0</accession>